<accession>A0A2J5HGY0</accession>
<dbReference type="AlphaFoldDB" id="A0A2J5HGY0"/>
<proteinExistence type="predicted"/>
<sequence>MPFASPPGSTAELHNRLQGELHWGYTIYRATFSAQADAAFPTILRYIDACVKKSLFSECTSYSKNPPGAKYQSTVVEDAARFAGASIESALEAEGPGHVLKTTRFVKFPGWMKCSPRALWDLWKMMGDGEEMRNAWDDIHAIHGGVYCGP</sequence>
<gene>
    <name evidence="1" type="ORF">BDW42DRAFT_199011</name>
</gene>
<name>A0A2J5HGY0_9EURO</name>
<protein>
    <submittedName>
        <fullName evidence="1">Uncharacterized protein</fullName>
    </submittedName>
</protein>
<dbReference type="EMBL" id="KZ559624">
    <property type="protein sequence ID" value="PLN76229.1"/>
    <property type="molecule type" value="Genomic_DNA"/>
</dbReference>
<organism evidence="1 2">
    <name type="scientific">Aspergillus taichungensis</name>
    <dbReference type="NCBI Taxonomy" id="482145"/>
    <lineage>
        <taxon>Eukaryota</taxon>
        <taxon>Fungi</taxon>
        <taxon>Dikarya</taxon>
        <taxon>Ascomycota</taxon>
        <taxon>Pezizomycotina</taxon>
        <taxon>Eurotiomycetes</taxon>
        <taxon>Eurotiomycetidae</taxon>
        <taxon>Eurotiales</taxon>
        <taxon>Aspergillaceae</taxon>
        <taxon>Aspergillus</taxon>
        <taxon>Aspergillus subgen. Circumdati</taxon>
    </lineage>
</organism>
<reference evidence="2" key="1">
    <citation type="submission" date="2017-12" db="EMBL/GenBank/DDBJ databases">
        <authorList>
            <consortium name="DOE Joint Genome Institute"/>
            <person name="Mondo S.J."/>
            <person name="Kjaerbolling I."/>
            <person name="Vesth T.C."/>
            <person name="Frisvad J.C."/>
            <person name="Nybo J.L."/>
            <person name="Theobald S."/>
            <person name="Kuo A."/>
            <person name="Bowyer P."/>
            <person name="Matsuda Y."/>
            <person name="Lyhne E.K."/>
            <person name="Kogle M.E."/>
            <person name="Clum A."/>
            <person name="Lipzen A."/>
            <person name="Salamov A."/>
            <person name="Ngan C.Y."/>
            <person name="Daum C."/>
            <person name="Chiniquy J."/>
            <person name="Barry K."/>
            <person name="LaButti K."/>
            <person name="Haridas S."/>
            <person name="Simmons B.A."/>
            <person name="Magnuson J.K."/>
            <person name="Mortensen U.H."/>
            <person name="Larsen T.O."/>
            <person name="Grigoriev I.V."/>
            <person name="Baker S.E."/>
            <person name="Andersen M.R."/>
            <person name="Nordberg H.P."/>
            <person name="Cantor M.N."/>
            <person name="Hua S.X."/>
        </authorList>
    </citation>
    <scope>NUCLEOTIDE SEQUENCE [LARGE SCALE GENOMIC DNA]</scope>
    <source>
        <strain evidence="2">IBT 19404</strain>
    </source>
</reference>
<dbReference type="OrthoDB" id="4424523at2759"/>
<evidence type="ECO:0000313" key="1">
    <source>
        <dbReference type="EMBL" id="PLN76229.1"/>
    </source>
</evidence>
<dbReference type="Proteomes" id="UP000235023">
    <property type="component" value="Unassembled WGS sequence"/>
</dbReference>
<keyword evidence="2" id="KW-1185">Reference proteome</keyword>
<evidence type="ECO:0000313" key="2">
    <source>
        <dbReference type="Proteomes" id="UP000235023"/>
    </source>
</evidence>